<dbReference type="Proteomes" id="UP000695802">
    <property type="component" value="Unassembled WGS sequence"/>
</dbReference>
<dbReference type="Pfam" id="PF05559">
    <property type="entry name" value="DUF763"/>
    <property type="match status" value="1"/>
</dbReference>
<dbReference type="PANTHER" id="PTHR38597">
    <property type="entry name" value="BLL3834 PROTEIN"/>
    <property type="match status" value="1"/>
</dbReference>
<keyword evidence="3" id="KW-1185">Reference proteome</keyword>
<dbReference type="PANTHER" id="PTHR38597:SF1">
    <property type="entry name" value="BLL3834 PROTEIN"/>
    <property type="match status" value="1"/>
</dbReference>
<reference evidence="2 3" key="1">
    <citation type="submission" date="2021-02" db="EMBL/GenBank/DDBJ databases">
        <title>Taxonomically Unique Crown Gall-Associated Xanthomonas Stains Have Deficiency in Virulence Repertories.</title>
        <authorList>
            <person name="Mafakheri H."/>
            <person name="Taghavi S.M."/>
            <person name="Dimkic I."/>
            <person name="Nemanja K."/>
            <person name="Osdaghi E."/>
        </authorList>
    </citation>
    <scope>NUCLEOTIDE SEQUENCE [LARGE SCALE GENOMIC DNA]</scope>
    <source>
        <strain evidence="2 3">FX4</strain>
    </source>
</reference>
<proteinExistence type="predicted"/>
<evidence type="ECO:0000256" key="1">
    <source>
        <dbReference type="SAM" id="MobiDB-lite"/>
    </source>
</evidence>
<feature type="region of interest" description="Disordered" evidence="1">
    <location>
        <begin position="459"/>
        <end position="481"/>
    </location>
</feature>
<gene>
    <name evidence="2" type="ORF">JR064_20760</name>
</gene>
<dbReference type="RefSeq" id="WP_206230995.1">
    <property type="nucleotide sequence ID" value="NZ_JAFIWB010000034.1"/>
</dbReference>
<dbReference type="InterPro" id="IPR008482">
    <property type="entry name" value="DUF763"/>
</dbReference>
<evidence type="ECO:0000313" key="2">
    <source>
        <dbReference type="EMBL" id="MBN6104603.1"/>
    </source>
</evidence>
<sequence length="481" mass="50730">MSRRSGSADLPLHGGRVPHWLGERMTRLGAVMCQAIVHSYGRDELLRRLAHPFWFQSLGAVMGMDWHSSGITTSVLGALKRGLTPLSAELGIHVCGGRGRHSRATPDELCAVGERTGLDGAGLARASRLVAKVDSAAVQDGFDLYLHGFIVSDDGQWVVVQQGMNGASKQARRYHWLSEGLNSFVDAPHAAIDGPGQGRIVNLADHRAAASRAAQVELLQALGPDRIAQEYGALQASSANAAASAPRAATVAGANSVHGAMVAAHAAPGARNVAADALFAPSGDLFAATPEAMPARRPPGLPHLSLPDHHDVRGSDIVTRRLHGNLAAAAECGPQDFTELLQVPGVGARTVRALALVAEVLHGAPCRFTDPARFSMAHGGKDGHPFPVPTRVYDHTIGVLKTAVAQAKLGREEKLEAIRRLDAQARLLEPHARGPSVEALIAEERRASHGYGGRSVFGWEPAPADAASAAGDAPTRRMRRQ</sequence>
<dbReference type="EMBL" id="JAFIWB010000034">
    <property type="protein sequence ID" value="MBN6104603.1"/>
    <property type="molecule type" value="Genomic_DNA"/>
</dbReference>
<comment type="caution">
    <text evidence="2">The sequence shown here is derived from an EMBL/GenBank/DDBJ whole genome shotgun (WGS) entry which is preliminary data.</text>
</comment>
<organism evidence="2 3">
    <name type="scientific">Xanthomonas bonasiae</name>
    <dbReference type="NCBI Taxonomy" id="2810351"/>
    <lineage>
        <taxon>Bacteria</taxon>
        <taxon>Pseudomonadati</taxon>
        <taxon>Pseudomonadota</taxon>
        <taxon>Gammaproteobacteria</taxon>
        <taxon>Lysobacterales</taxon>
        <taxon>Lysobacteraceae</taxon>
        <taxon>Xanthomonas</taxon>
    </lineage>
</organism>
<evidence type="ECO:0000313" key="3">
    <source>
        <dbReference type="Proteomes" id="UP000695802"/>
    </source>
</evidence>
<protein>
    <submittedName>
        <fullName evidence="2">DUF763 domain-containing protein</fullName>
    </submittedName>
</protein>
<feature type="compositionally biased region" description="Low complexity" evidence="1">
    <location>
        <begin position="461"/>
        <end position="473"/>
    </location>
</feature>
<name>A0ABS3B7M4_9XANT</name>
<accession>A0ABS3B7M4</accession>